<proteinExistence type="inferred from homology"/>
<dbReference type="Gene3D" id="3.40.50.300">
    <property type="entry name" value="P-loop containing nucleotide triphosphate hydrolases"/>
    <property type="match status" value="2"/>
</dbReference>
<sequence length="588" mass="67296">MIIRVCVLHHFVRILLLEDLKISYYNIYLIFKFYMLIELFIKNFILIKEVSIKLGTGLIALTGESGSGKSLLLSSIYYLFGGKVKDNIIIDGEQECILLGQFRVNEDVRNYLFSKDIVVEDFIIIKRVIRFESSNTLLSNYYINNEPISSIILKPLFNMLIEVHSQNQQYLILKNPSNNLKVLDNYANLNAQLEEYRLTYESYVQYLNDYNDFILKEKLHKDSREECQKIIEEIDAISPKMGEEEILKTKLDELRHHESLCRAFSNLKDVLSSNSSVSALSEIKKVICDAEYLSGINNSYFELENRLKNSYYELEDIGQIYNRYLFDKAYDAKEVESTESRLYELSRLKKKYGPSLEDVIALRKRCDDIIDSSLNFETERLSREQKLEDLFERVKKLASDISSIRQVSALSFASRVTEILHMLNMGHSEFFVSVYKGEIKSTGIDEVEFLISSSVGLKAQPIYKIASGGELSRIMLAIKSVQNVDESKLVIFDEIDSGIGGESGVSLGKYLKGLSGNMQIFVVTHLANVASLSDYHVLVRKECIENKTYVHASLLLGSDRASEVARMLSGDINDISFRHAEELLKSNN</sequence>
<dbReference type="GO" id="GO:0005524">
    <property type="term" value="F:ATP binding"/>
    <property type="evidence" value="ECO:0007669"/>
    <property type="project" value="UniProtKB-KW"/>
</dbReference>
<feature type="domain" description="AAA+ ATPase" evidence="10">
    <location>
        <begin position="55"/>
        <end position="543"/>
    </location>
</feature>
<comment type="function">
    <text evidence="1 9">May be involved in recombinational repair of damaged DNA.</text>
</comment>
<dbReference type="Pfam" id="PF02463">
    <property type="entry name" value="SMC_N"/>
    <property type="match status" value="1"/>
</dbReference>
<dbReference type="GO" id="GO:0006281">
    <property type="term" value="P:DNA repair"/>
    <property type="evidence" value="ECO:0007669"/>
    <property type="project" value="UniProtKB-KW"/>
</dbReference>
<dbReference type="InterPro" id="IPR004604">
    <property type="entry name" value="DNA_recomb/repair_RecN"/>
</dbReference>
<evidence type="ECO:0000256" key="1">
    <source>
        <dbReference type="ARBA" id="ARBA00003618"/>
    </source>
</evidence>
<keyword evidence="5 9" id="KW-0227">DNA damage</keyword>
<dbReference type="NCBIfam" id="TIGR00634">
    <property type="entry name" value="recN"/>
    <property type="match status" value="1"/>
</dbReference>
<evidence type="ECO:0000256" key="2">
    <source>
        <dbReference type="ARBA" id="ARBA00009441"/>
    </source>
</evidence>
<dbReference type="GO" id="GO:0043590">
    <property type="term" value="C:bacterial nucleoid"/>
    <property type="evidence" value="ECO:0007669"/>
    <property type="project" value="TreeGrafter"/>
</dbReference>
<dbReference type="HOGENOM" id="CLU_018297_3_1_12"/>
<organism evidence="11 12">
    <name type="scientific">Borrelia anserina BA2</name>
    <dbReference type="NCBI Taxonomy" id="1313293"/>
    <lineage>
        <taxon>Bacteria</taxon>
        <taxon>Pseudomonadati</taxon>
        <taxon>Spirochaetota</taxon>
        <taxon>Spirochaetia</taxon>
        <taxon>Spirochaetales</taxon>
        <taxon>Borreliaceae</taxon>
        <taxon>Borrelia</taxon>
    </lineage>
</organism>
<keyword evidence="4" id="KW-0547">Nucleotide-binding</keyword>
<dbReference type="EMBL" id="CP005829">
    <property type="protein sequence ID" value="AHH08276.1"/>
    <property type="molecule type" value="Genomic_DNA"/>
</dbReference>
<protein>
    <recommendedName>
        <fullName evidence="3 9">DNA repair protein RecN</fullName>
    </recommendedName>
    <alternativeName>
        <fullName evidence="8 9">Recombination protein N</fullName>
    </alternativeName>
</protein>
<evidence type="ECO:0000256" key="6">
    <source>
        <dbReference type="ARBA" id="ARBA00022840"/>
    </source>
</evidence>
<dbReference type="InterPro" id="IPR027417">
    <property type="entry name" value="P-loop_NTPase"/>
</dbReference>
<dbReference type="PANTHER" id="PTHR11059:SF0">
    <property type="entry name" value="DNA REPAIR PROTEIN RECN"/>
    <property type="match status" value="1"/>
</dbReference>
<evidence type="ECO:0000259" key="10">
    <source>
        <dbReference type="SMART" id="SM00382"/>
    </source>
</evidence>
<dbReference type="Proteomes" id="UP000019262">
    <property type="component" value="Chromosome"/>
</dbReference>
<name>W5STB1_BORAN</name>
<evidence type="ECO:0000313" key="11">
    <source>
        <dbReference type="EMBL" id="AHH08276.1"/>
    </source>
</evidence>
<evidence type="ECO:0000256" key="9">
    <source>
        <dbReference type="PIRNR" id="PIRNR003128"/>
    </source>
</evidence>
<dbReference type="PIRSF" id="PIRSF003128">
    <property type="entry name" value="RecN"/>
    <property type="match status" value="1"/>
</dbReference>
<keyword evidence="6" id="KW-0067">ATP-binding</keyword>
<accession>W5STB1</accession>
<comment type="similarity">
    <text evidence="2 9">Belongs to the RecN family.</text>
</comment>
<dbReference type="PATRIC" id="fig|1313293.3.peg.315"/>
<evidence type="ECO:0000256" key="8">
    <source>
        <dbReference type="ARBA" id="ARBA00033408"/>
    </source>
</evidence>
<dbReference type="InterPro" id="IPR003395">
    <property type="entry name" value="RecF/RecN/SMC_N"/>
</dbReference>
<dbReference type="AlphaFoldDB" id="W5STB1"/>
<dbReference type="GO" id="GO:0006310">
    <property type="term" value="P:DNA recombination"/>
    <property type="evidence" value="ECO:0007669"/>
    <property type="project" value="InterPro"/>
</dbReference>
<keyword evidence="7 9" id="KW-0234">DNA repair</keyword>
<evidence type="ECO:0000256" key="7">
    <source>
        <dbReference type="ARBA" id="ARBA00023204"/>
    </source>
</evidence>
<dbReference type="InterPro" id="IPR003593">
    <property type="entry name" value="AAA+_ATPase"/>
</dbReference>
<evidence type="ECO:0000256" key="4">
    <source>
        <dbReference type="ARBA" id="ARBA00022741"/>
    </source>
</evidence>
<dbReference type="SMART" id="SM00382">
    <property type="entry name" value="AAA"/>
    <property type="match status" value="1"/>
</dbReference>
<dbReference type="SUPFAM" id="SSF52540">
    <property type="entry name" value="P-loop containing nucleoside triphosphate hydrolases"/>
    <property type="match status" value="1"/>
</dbReference>
<reference evidence="11 12" key="1">
    <citation type="submission" date="2013-04" db="EMBL/GenBank/DDBJ databases">
        <title>Comparative Genomics of Relapsing Fever Spirochetes.</title>
        <authorList>
            <person name="Schwan T.G."/>
            <person name="Raffel S.J."/>
            <person name="Porcella S.F."/>
            <person name="Martens C.A."/>
            <person name="Bruno D.P."/>
            <person name="Rickefs S.M."/>
            <person name="Barbian K.B."/>
        </authorList>
    </citation>
    <scope>NUCLEOTIDE SEQUENCE [LARGE SCALE GENOMIC DNA]</scope>
    <source>
        <strain evidence="11 12">BA2</strain>
    </source>
</reference>
<dbReference type="eggNOG" id="COG0497">
    <property type="taxonomic scope" value="Bacteria"/>
</dbReference>
<dbReference type="PANTHER" id="PTHR11059">
    <property type="entry name" value="DNA REPAIR PROTEIN RECN"/>
    <property type="match status" value="1"/>
</dbReference>
<evidence type="ECO:0000256" key="3">
    <source>
        <dbReference type="ARBA" id="ARBA00021315"/>
    </source>
</evidence>
<gene>
    <name evidence="11" type="ORF">BAN_0084100</name>
</gene>
<evidence type="ECO:0000313" key="12">
    <source>
        <dbReference type="Proteomes" id="UP000019262"/>
    </source>
</evidence>
<dbReference type="GO" id="GO:0009432">
    <property type="term" value="P:SOS response"/>
    <property type="evidence" value="ECO:0007669"/>
    <property type="project" value="TreeGrafter"/>
</dbReference>
<evidence type="ECO:0000256" key="5">
    <source>
        <dbReference type="ARBA" id="ARBA00022763"/>
    </source>
</evidence>